<feature type="non-terminal residue" evidence="9">
    <location>
        <position position="1"/>
    </location>
</feature>
<dbReference type="InterPro" id="IPR027806">
    <property type="entry name" value="HARBI1_dom"/>
</dbReference>
<keyword evidence="4" id="KW-0540">Nuclease</keyword>
<dbReference type="GO" id="GO:0046872">
    <property type="term" value="F:metal ion binding"/>
    <property type="evidence" value="ECO:0007669"/>
    <property type="project" value="UniProtKB-KW"/>
</dbReference>
<dbReference type="SUPFAM" id="SSF53098">
    <property type="entry name" value="Ribonuclease H-like"/>
    <property type="match status" value="1"/>
</dbReference>
<evidence type="ECO:0000313" key="10">
    <source>
        <dbReference type="Proteomes" id="UP001162156"/>
    </source>
</evidence>
<evidence type="ECO:0000256" key="3">
    <source>
        <dbReference type="ARBA" id="ARBA00006958"/>
    </source>
</evidence>
<evidence type="ECO:0000259" key="8">
    <source>
        <dbReference type="Pfam" id="PF13359"/>
    </source>
</evidence>
<evidence type="ECO:0000256" key="6">
    <source>
        <dbReference type="ARBA" id="ARBA00022801"/>
    </source>
</evidence>
<keyword evidence="10" id="KW-1185">Reference proteome</keyword>
<comment type="subcellular location">
    <subcellularLocation>
        <location evidence="2">Nucleus</location>
    </subcellularLocation>
</comment>
<dbReference type="InterPro" id="IPR045249">
    <property type="entry name" value="HARBI1-like"/>
</dbReference>
<dbReference type="AlphaFoldDB" id="A0AAV8WK35"/>
<sequence>LDVIYSSNNENIPKVTNDGVEDFDNLDNEDEDFDNECDVVDEFIVTTNTVVIMFKRSPTKNMLLLNYVKQEFGKELNLLLDCRTRWSSLSIMIERFIQLRSCISKVLIDLELGSDYWITEDEFNILSEIDRALQPIKLAVEVLCRQDSNLRTAEITLRFTIDKLQLQKTSLSEKLVSSLSVRIKQRRTNLTSVFIYLQNPSKYLYDLKDTNVNEIFSLPSKSRIIKEMVNLLEREDVDVGGLDRGCCVEMRKEHQKNLLAEIAVEDPESYRNHLRMSENQFEELSEKVKSKIEKQNTIMREALPSRLKLQITLRYLATGDTYGTLEALYRVPRCSIGRFVPEVCKAIWEVLEEYIKVPTTAEEWKVIMENYNSLWNFPNCCGAMDGKHVVIRCPANTGSEYYNYKHTFSIILFAIVDANYNFLYLDVGTNGRANDASVFSKTQDSVDTENWNTGSINLGKMEKYKAWWTS</sequence>
<name>A0AAV8WK35_9CUCU</name>
<feature type="domain" description="DDE Tnp4" evidence="8">
    <location>
        <begin position="384"/>
        <end position="443"/>
    </location>
</feature>
<keyword evidence="7" id="KW-0539">Nucleus</keyword>
<keyword evidence="5" id="KW-0479">Metal-binding</keyword>
<dbReference type="GO" id="GO:0004518">
    <property type="term" value="F:nuclease activity"/>
    <property type="evidence" value="ECO:0007669"/>
    <property type="project" value="UniProtKB-KW"/>
</dbReference>
<dbReference type="GO" id="GO:0005634">
    <property type="term" value="C:nucleus"/>
    <property type="evidence" value="ECO:0007669"/>
    <property type="project" value="UniProtKB-SubCell"/>
</dbReference>
<keyword evidence="6" id="KW-0378">Hydrolase</keyword>
<evidence type="ECO:0000256" key="1">
    <source>
        <dbReference type="ARBA" id="ARBA00001968"/>
    </source>
</evidence>
<organism evidence="9 10">
    <name type="scientific">Rhamnusium bicolor</name>
    <dbReference type="NCBI Taxonomy" id="1586634"/>
    <lineage>
        <taxon>Eukaryota</taxon>
        <taxon>Metazoa</taxon>
        <taxon>Ecdysozoa</taxon>
        <taxon>Arthropoda</taxon>
        <taxon>Hexapoda</taxon>
        <taxon>Insecta</taxon>
        <taxon>Pterygota</taxon>
        <taxon>Neoptera</taxon>
        <taxon>Endopterygota</taxon>
        <taxon>Coleoptera</taxon>
        <taxon>Polyphaga</taxon>
        <taxon>Cucujiformia</taxon>
        <taxon>Chrysomeloidea</taxon>
        <taxon>Cerambycidae</taxon>
        <taxon>Lepturinae</taxon>
        <taxon>Rhagiini</taxon>
        <taxon>Rhamnusium</taxon>
    </lineage>
</organism>
<dbReference type="Proteomes" id="UP001162156">
    <property type="component" value="Unassembled WGS sequence"/>
</dbReference>
<evidence type="ECO:0000256" key="4">
    <source>
        <dbReference type="ARBA" id="ARBA00022722"/>
    </source>
</evidence>
<evidence type="ECO:0000256" key="7">
    <source>
        <dbReference type="ARBA" id="ARBA00023242"/>
    </source>
</evidence>
<dbReference type="PANTHER" id="PTHR22930">
    <property type="match status" value="1"/>
</dbReference>
<evidence type="ECO:0000256" key="2">
    <source>
        <dbReference type="ARBA" id="ARBA00004123"/>
    </source>
</evidence>
<comment type="cofactor">
    <cofactor evidence="1">
        <name>a divalent metal cation</name>
        <dbReference type="ChEBI" id="CHEBI:60240"/>
    </cofactor>
</comment>
<reference evidence="9" key="1">
    <citation type="journal article" date="2023" name="Insect Mol. Biol.">
        <title>Genome sequencing provides insights into the evolution of gene families encoding plant cell wall-degrading enzymes in longhorned beetles.</title>
        <authorList>
            <person name="Shin N.R."/>
            <person name="Okamura Y."/>
            <person name="Kirsch R."/>
            <person name="Pauchet Y."/>
        </authorList>
    </citation>
    <scope>NUCLEOTIDE SEQUENCE</scope>
    <source>
        <strain evidence="9">RBIC_L_NR</strain>
    </source>
</reference>
<proteinExistence type="inferred from homology"/>
<dbReference type="PANTHER" id="PTHR22930:SF269">
    <property type="entry name" value="NUCLEASE HARBI1-LIKE PROTEIN"/>
    <property type="match status" value="1"/>
</dbReference>
<dbReference type="GO" id="GO:0016787">
    <property type="term" value="F:hydrolase activity"/>
    <property type="evidence" value="ECO:0007669"/>
    <property type="project" value="UniProtKB-KW"/>
</dbReference>
<evidence type="ECO:0000313" key="9">
    <source>
        <dbReference type="EMBL" id="KAJ8926472.1"/>
    </source>
</evidence>
<evidence type="ECO:0000256" key="5">
    <source>
        <dbReference type="ARBA" id="ARBA00022723"/>
    </source>
</evidence>
<gene>
    <name evidence="9" type="ORF">NQ314_021158</name>
</gene>
<dbReference type="InterPro" id="IPR012337">
    <property type="entry name" value="RNaseH-like_sf"/>
</dbReference>
<dbReference type="EMBL" id="JANEYF010005886">
    <property type="protein sequence ID" value="KAJ8926472.1"/>
    <property type="molecule type" value="Genomic_DNA"/>
</dbReference>
<protein>
    <recommendedName>
        <fullName evidence="8">DDE Tnp4 domain-containing protein</fullName>
    </recommendedName>
</protein>
<dbReference type="Pfam" id="PF13359">
    <property type="entry name" value="DDE_Tnp_4"/>
    <property type="match status" value="1"/>
</dbReference>
<comment type="similarity">
    <text evidence="3">Belongs to the HARBI1 family.</text>
</comment>
<comment type="caution">
    <text evidence="9">The sequence shown here is derived from an EMBL/GenBank/DDBJ whole genome shotgun (WGS) entry which is preliminary data.</text>
</comment>
<accession>A0AAV8WK35</accession>